<name>A0A316EHY3_9ACTN</name>
<keyword evidence="7" id="KW-1185">Reference proteome</keyword>
<keyword evidence="4" id="KW-0411">Iron-sulfur</keyword>
<evidence type="ECO:0000256" key="3">
    <source>
        <dbReference type="ARBA" id="ARBA00023004"/>
    </source>
</evidence>
<evidence type="ECO:0000313" key="6">
    <source>
        <dbReference type="EMBL" id="PWK31075.1"/>
    </source>
</evidence>
<dbReference type="NCBIfam" id="TIGR04269">
    <property type="entry name" value="SAM_SPASM_FxsB"/>
    <property type="match status" value="1"/>
</dbReference>
<dbReference type="PANTHER" id="PTHR43273">
    <property type="entry name" value="ANAEROBIC SULFATASE-MATURATING ENZYME HOMOLOG ASLB-RELATED"/>
    <property type="match status" value="1"/>
</dbReference>
<keyword evidence="2" id="KW-0479">Metal-binding</keyword>
<dbReference type="InterPro" id="IPR023867">
    <property type="entry name" value="Sulphatase_maturase_rSAM"/>
</dbReference>
<dbReference type="RefSeq" id="WP_109602360.1">
    <property type="nucleotide sequence ID" value="NZ_BONA01000091.1"/>
</dbReference>
<keyword evidence="3" id="KW-0408">Iron</keyword>
<gene>
    <name evidence="6" type="ORF">BC793_13572</name>
</gene>
<comment type="caution">
    <text evidence="6">The sequence shown here is derived from an EMBL/GenBank/DDBJ whole genome shotgun (WGS) entry which is preliminary data.</text>
</comment>
<dbReference type="InterPro" id="IPR058240">
    <property type="entry name" value="rSAM_sf"/>
</dbReference>
<dbReference type="SUPFAM" id="SSF102114">
    <property type="entry name" value="Radical SAM enzymes"/>
    <property type="match status" value="1"/>
</dbReference>
<dbReference type="EMBL" id="QGGR01000035">
    <property type="protein sequence ID" value="PWK31075.1"/>
    <property type="molecule type" value="Genomic_DNA"/>
</dbReference>
<evidence type="ECO:0000256" key="2">
    <source>
        <dbReference type="ARBA" id="ARBA00022723"/>
    </source>
</evidence>
<dbReference type="GO" id="GO:0051536">
    <property type="term" value="F:iron-sulfur cluster binding"/>
    <property type="evidence" value="ECO:0007669"/>
    <property type="project" value="UniProtKB-KW"/>
</dbReference>
<dbReference type="InterPro" id="IPR007197">
    <property type="entry name" value="rSAM"/>
</dbReference>
<dbReference type="SFLD" id="SFLDG01067">
    <property type="entry name" value="SPASM/twitch_domain_containing"/>
    <property type="match status" value="1"/>
</dbReference>
<evidence type="ECO:0000256" key="1">
    <source>
        <dbReference type="ARBA" id="ARBA00022691"/>
    </source>
</evidence>
<dbReference type="Proteomes" id="UP000245697">
    <property type="component" value="Unassembled WGS sequence"/>
</dbReference>
<feature type="domain" description="Radical SAM core" evidence="5">
    <location>
        <begin position="1"/>
        <end position="247"/>
    </location>
</feature>
<evidence type="ECO:0000313" key="7">
    <source>
        <dbReference type="Proteomes" id="UP000245697"/>
    </source>
</evidence>
<dbReference type="Pfam" id="PF04055">
    <property type="entry name" value="Radical_SAM"/>
    <property type="match status" value="1"/>
</dbReference>
<proteinExistence type="predicted"/>
<dbReference type="Gene3D" id="3.20.20.70">
    <property type="entry name" value="Aldolase class I"/>
    <property type="match status" value="1"/>
</dbReference>
<organism evidence="6 7">
    <name type="scientific">Actinoplanes xinjiangensis</name>
    <dbReference type="NCBI Taxonomy" id="512350"/>
    <lineage>
        <taxon>Bacteria</taxon>
        <taxon>Bacillati</taxon>
        <taxon>Actinomycetota</taxon>
        <taxon>Actinomycetes</taxon>
        <taxon>Micromonosporales</taxon>
        <taxon>Micromonosporaceae</taxon>
        <taxon>Actinoplanes</taxon>
    </lineage>
</organism>
<dbReference type="GO" id="GO:0046872">
    <property type="term" value="F:metal ion binding"/>
    <property type="evidence" value="ECO:0007669"/>
    <property type="project" value="UniProtKB-KW"/>
</dbReference>
<protein>
    <recommendedName>
        <fullName evidence="5">Radical SAM core domain-containing protein</fullName>
    </recommendedName>
</protein>
<evidence type="ECO:0000259" key="5">
    <source>
        <dbReference type="PROSITE" id="PS51918"/>
    </source>
</evidence>
<dbReference type="OrthoDB" id="9782387at2"/>
<dbReference type="SFLD" id="SFLDG01386">
    <property type="entry name" value="main_SPASM_domain-containing"/>
    <property type="match status" value="1"/>
</dbReference>
<sequence>MRQFVLKVHELCNLACDHCYVYEHADQTWRERPPTMSAAVVERTAARIAEHAVRHRLPSVGVVLHGGEPLLLGRARLRELLTVLRSVVGTVTALDLRMQTNGIRLDEPMAELLLEFGVRAGVSLDGGRAANDLHRRYRNGASSHERTVRGLALLRSPRFRAAYAGILCTIDVRNEPIAVYQALLAQEPPRIDLLLPHATWDEPPPFTAVGGTPYADWLLRIYRRWLSDGRPVPIRLFDALHATAGGRDSGVESVGADRGDLAVVETDGSWEQPDSMKTAFHGAAATGLTVFTASADDLIALPAMRRRQSGLAGLSATCRACPLVARCGGGLYAHRFRSGSGFDNPSVYCADLKGLITAMDSDPPPGPSELPRPVFDELASGGGDATAVGHLTAAQESITRSLLVAAADQLPGAAWSLLGEIDGQDPAAVRRVLAHPFVRAWAVRLLGGHDRPDRLADLVAAAAVIAGVDAEVPVTPRHDRVHLPTLGTLTVPPGVTGLLIRGDGTARWPGGSIPLTPQKVRLAPGEVRPAPGEARLEPQQVRAAPGEARWAPTASVTVGDLTVRLEDADPYRDCHGWPPTGPLTGGERRAWAEALRSAWPSVLRDAPEQAAGLAGGLTTITPLAADPVTLRSATSRQAYGALGIALTPDPAALAVMLVHEFQHTKLGAILDLVDLVDPDTDVLVTVGWRPDPRPAELVLQGIYAHLPVAGMWRRRAGRGEAGAEKHYDMYRHWTVEAIGHLSGSGALTAAGRHFLDRLAATIEEWPG</sequence>
<evidence type="ECO:0000256" key="4">
    <source>
        <dbReference type="ARBA" id="ARBA00023014"/>
    </source>
</evidence>
<dbReference type="NCBIfam" id="TIGR04267">
    <property type="entry name" value="mod_HExxH"/>
    <property type="match status" value="1"/>
</dbReference>
<dbReference type="PROSITE" id="PS51918">
    <property type="entry name" value="RADICAL_SAM"/>
    <property type="match status" value="1"/>
</dbReference>
<dbReference type="CDD" id="cd01335">
    <property type="entry name" value="Radical_SAM"/>
    <property type="match status" value="1"/>
</dbReference>
<dbReference type="SFLD" id="SFLDS00029">
    <property type="entry name" value="Radical_SAM"/>
    <property type="match status" value="1"/>
</dbReference>
<dbReference type="InterPro" id="IPR026337">
    <property type="entry name" value="AKG_HExxH"/>
</dbReference>
<dbReference type="AlphaFoldDB" id="A0A316EHY3"/>
<keyword evidence="1" id="KW-0949">S-adenosyl-L-methionine</keyword>
<accession>A0A316EHY3</accession>
<dbReference type="InterPro" id="IPR026335">
    <property type="entry name" value="rSAM_SPASM_FxsB"/>
</dbReference>
<dbReference type="PANTHER" id="PTHR43273:SF8">
    <property type="entry name" value="RADICAL SAM DOMAIN PROTEIN"/>
    <property type="match status" value="1"/>
</dbReference>
<reference evidence="6 7" key="1">
    <citation type="submission" date="2018-05" db="EMBL/GenBank/DDBJ databases">
        <title>Genomic Encyclopedia of Archaeal and Bacterial Type Strains, Phase II (KMG-II): from individual species to whole genera.</title>
        <authorList>
            <person name="Goeker M."/>
        </authorList>
    </citation>
    <scope>NUCLEOTIDE SEQUENCE [LARGE SCALE GENOMIC DNA]</scope>
    <source>
        <strain evidence="6 7">DSM 45184</strain>
    </source>
</reference>
<dbReference type="InterPro" id="IPR013785">
    <property type="entry name" value="Aldolase_TIM"/>
</dbReference>
<dbReference type="GO" id="GO:0016491">
    <property type="term" value="F:oxidoreductase activity"/>
    <property type="evidence" value="ECO:0007669"/>
    <property type="project" value="InterPro"/>
</dbReference>
<dbReference type="SFLD" id="SFLDG01072">
    <property type="entry name" value="dehydrogenase_like"/>
    <property type="match status" value="1"/>
</dbReference>